<dbReference type="PANTHER" id="PTHR45931:SF20">
    <property type="entry name" value="RING-TYPE E3 UBIQUITIN TRANSFERASE"/>
    <property type="match status" value="1"/>
</dbReference>
<feature type="signal peptide" evidence="12">
    <location>
        <begin position="1"/>
        <end position="25"/>
    </location>
</feature>
<dbReference type="RefSeq" id="XP_020649949.2">
    <property type="nucleotide sequence ID" value="XM_020794290.2"/>
</dbReference>
<dbReference type="GO" id="GO:0008270">
    <property type="term" value="F:zinc ion binding"/>
    <property type="evidence" value="ECO:0007669"/>
    <property type="project" value="UniProtKB-KW"/>
</dbReference>
<keyword evidence="2" id="KW-0479">Metal-binding</keyword>
<organism evidence="14 15">
    <name type="scientific">Pogona vitticeps</name>
    <name type="common">central bearded dragon</name>
    <dbReference type="NCBI Taxonomy" id="103695"/>
    <lineage>
        <taxon>Eukaryota</taxon>
        <taxon>Metazoa</taxon>
        <taxon>Chordata</taxon>
        <taxon>Craniata</taxon>
        <taxon>Vertebrata</taxon>
        <taxon>Euteleostomi</taxon>
        <taxon>Lepidosauria</taxon>
        <taxon>Squamata</taxon>
        <taxon>Bifurcata</taxon>
        <taxon>Unidentata</taxon>
        <taxon>Episquamata</taxon>
        <taxon>Toxicofera</taxon>
        <taxon>Iguania</taxon>
        <taxon>Acrodonta</taxon>
        <taxon>Agamidae</taxon>
        <taxon>Amphibolurinae</taxon>
        <taxon>Pogona</taxon>
    </lineage>
</organism>
<dbReference type="InParanoid" id="A0A6J0TV41"/>
<keyword evidence="1 11" id="KW-0812">Transmembrane</keyword>
<name>A0A6J0TV41_9SAUR</name>
<evidence type="ECO:0000256" key="12">
    <source>
        <dbReference type="SAM" id="SignalP"/>
    </source>
</evidence>
<dbReference type="Pfam" id="PF02225">
    <property type="entry name" value="PA"/>
    <property type="match status" value="1"/>
</dbReference>
<keyword evidence="5" id="KW-0862">Zinc</keyword>
<keyword evidence="3 12" id="KW-0732">Signal</keyword>
<dbReference type="GeneID" id="110079330"/>
<keyword evidence="14" id="KW-1185">Reference proteome</keyword>
<feature type="transmembrane region" description="Helical" evidence="11">
    <location>
        <begin position="213"/>
        <end position="232"/>
    </location>
</feature>
<evidence type="ECO:0000256" key="5">
    <source>
        <dbReference type="ARBA" id="ARBA00022833"/>
    </source>
</evidence>
<dbReference type="SMART" id="SM00184">
    <property type="entry name" value="RING"/>
    <property type="match status" value="1"/>
</dbReference>
<keyword evidence="7 11" id="KW-0472">Membrane</keyword>
<dbReference type="InterPro" id="IPR001841">
    <property type="entry name" value="Znf_RING"/>
</dbReference>
<dbReference type="Gene3D" id="3.50.30.30">
    <property type="match status" value="1"/>
</dbReference>
<dbReference type="KEGG" id="pvt:110079330"/>
<dbReference type="InterPro" id="IPR044744">
    <property type="entry name" value="ZNRF4/RNF13/RNF167_PA"/>
</dbReference>
<evidence type="ECO:0000256" key="6">
    <source>
        <dbReference type="ARBA" id="ARBA00022989"/>
    </source>
</evidence>
<dbReference type="PROSITE" id="PS50089">
    <property type="entry name" value="ZF_RING_2"/>
    <property type="match status" value="1"/>
</dbReference>
<evidence type="ECO:0000313" key="14">
    <source>
        <dbReference type="Proteomes" id="UP001652642"/>
    </source>
</evidence>
<comment type="subcellular location">
    <subcellularLocation>
        <location evidence="9">Endomembrane system</location>
        <topology evidence="9">Single-pass type I membrane protein</topology>
    </subcellularLocation>
</comment>
<dbReference type="GO" id="GO:0061630">
    <property type="term" value="F:ubiquitin protein ligase activity"/>
    <property type="evidence" value="ECO:0007669"/>
    <property type="project" value="TreeGrafter"/>
</dbReference>
<evidence type="ECO:0000256" key="7">
    <source>
        <dbReference type="ARBA" id="ARBA00023136"/>
    </source>
</evidence>
<dbReference type="PANTHER" id="PTHR45931">
    <property type="entry name" value="SI:CH211-59O9.10"/>
    <property type="match status" value="1"/>
</dbReference>
<accession>A0A6J0TV41</accession>
<dbReference type="GO" id="GO:0006511">
    <property type="term" value="P:ubiquitin-dependent protein catabolic process"/>
    <property type="evidence" value="ECO:0007669"/>
    <property type="project" value="TreeGrafter"/>
</dbReference>
<evidence type="ECO:0000259" key="13">
    <source>
        <dbReference type="PROSITE" id="PS50089"/>
    </source>
</evidence>
<keyword evidence="4 10" id="KW-0863">Zinc-finger</keyword>
<gene>
    <name evidence="15" type="primary">LOC110079330</name>
</gene>
<evidence type="ECO:0000256" key="9">
    <source>
        <dbReference type="ARBA" id="ARBA00046288"/>
    </source>
</evidence>
<dbReference type="InterPro" id="IPR046450">
    <property type="entry name" value="PA_dom_sf"/>
</dbReference>
<reference evidence="15" key="1">
    <citation type="submission" date="2025-08" db="UniProtKB">
        <authorList>
            <consortium name="RefSeq"/>
        </authorList>
    </citation>
    <scope>IDENTIFICATION</scope>
</reference>
<dbReference type="SUPFAM" id="SSF52025">
    <property type="entry name" value="PA domain"/>
    <property type="match status" value="1"/>
</dbReference>
<dbReference type="Pfam" id="PF13639">
    <property type="entry name" value="zf-RING_2"/>
    <property type="match status" value="1"/>
</dbReference>
<feature type="domain" description="RING-type" evidence="13">
    <location>
        <begin position="255"/>
        <end position="300"/>
    </location>
</feature>
<dbReference type="OrthoDB" id="8062037at2759"/>
<evidence type="ECO:0000256" key="10">
    <source>
        <dbReference type="PROSITE-ProRule" id="PRU00175"/>
    </source>
</evidence>
<dbReference type="InterPro" id="IPR003137">
    <property type="entry name" value="PA_domain"/>
</dbReference>
<keyword evidence="8" id="KW-0325">Glycoprotein</keyword>
<dbReference type="GO" id="GO:0005737">
    <property type="term" value="C:cytoplasm"/>
    <property type="evidence" value="ECO:0007669"/>
    <property type="project" value="UniProtKB-ARBA"/>
</dbReference>
<evidence type="ECO:0000256" key="11">
    <source>
        <dbReference type="SAM" id="Phobius"/>
    </source>
</evidence>
<dbReference type="GO" id="GO:0012505">
    <property type="term" value="C:endomembrane system"/>
    <property type="evidence" value="ECO:0007669"/>
    <property type="project" value="UniProtKB-SubCell"/>
</dbReference>
<dbReference type="Gene3D" id="3.30.40.10">
    <property type="entry name" value="Zinc/RING finger domain, C3HC4 (zinc finger)"/>
    <property type="match status" value="1"/>
</dbReference>
<evidence type="ECO:0000256" key="2">
    <source>
        <dbReference type="ARBA" id="ARBA00022723"/>
    </source>
</evidence>
<evidence type="ECO:0000256" key="4">
    <source>
        <dbReference type="ARBA" id="ARBA00022771"/>
    </source>
</evidence>
<protein>
    <submittedName>
        <fullName evidence="15">E3 ubiquitin-protein ligase ZNRF4-like</fullName>
    </submittedName>
</protein>
<dbReference type="InterPro" id="IPR013083">
    <property type="entry name" value="Znf_RING/FYVE/PHD"/>
</dbReference>
<evidence type="ECO:0000256" key="3">
    <source>
        <dbReference type="ARBA" id="ARBA00022729"/>
    </source>
</evidence>
<proteinExistence type="predicted"/>
<evidence type="ECO:0000313" key="15">
    <source>
        <dbReference type="RefSeq" id="XP_020649949.2"/>
    </source>
</evidence>
<dbReference type="SUPFAM" id="SSF57850">
    <property type="entry name" value="RING/U-box"/>
    <property type="match status" value="1"/>
</dbReference>
<feature type="chain" id="PRO_5045899765" evidence="12">
    <location>
        <begin position="26"/>
        <end position="307"/>
    </location>
</feature>
<dbReference type="AlphaFoldDB" id="A0A6J0TV41"/>
<evidence type="ECO:0000256" key="8">
    <source>
        <dbReference type="ARBA" id="ARBA00023180"/>
    </source>
</evidence>
<keyword evidence="6 11" id="KW-1133">Transmembrane helix</keyword>
<dbReference type="GO" id="GO:0005634">
    <property type="term" value="C:nucleus"/>
    <property type="evidence" value="ECO:0007669"/>
    <property type="project" value="TreeGrafter"/>
</dbReference>
<dbReference type="Proteomes" id="UP001652642">
    <property type="component" value="Chromosome 7"/>
</dbReference>
<evidence type="ECO:0000256" key="1">
    <source>
        <dbReference type="ARBA" id="ARBA00022692"/>
    </source>
</evidence>
<dbReference type="InterPro" id="IPR051834">
    <property type="entry name" value="RING_finger_E3_ligase"/>
</dbReference>
<sequence length="307" mass="34760">MAMRLGPFSPPSMVAFSLLLETISATPFVHLVYTDNSTCLDFRAVPACFGPPLSHAGIVGNLVEAVPGNACQPVEAPPASNQTPSGFILLIRRYDCPFGTKVLHAQRAGYQAALIHNLYSDRLVSMDVERPETREQIRIPSLFIGGSASKLLRRHLRSGKTIQVSTVIPRDYENPCWDPSEYAVLDYSTRHHDLRFWPGYCTQRMIIRFLEEFGFLILLGLVLSSFILAGWVKWRHRRHSARTRTFQRGDPYDLCVICMADFEEGDRLKILWCGHAYHHTCIDTWLLIQPKTGKTCPICKQEVRVAT</sequence>
<dbReference type="CDD" id="cd02123">
    <property type="entry name" value="PA_C_RZF_like"/>
    <property type="match status" value="1"/>
</dbReference>